<keyword evidence="3" id="KW-1185">Reference proteome</keyword>
<dbReference type="EMBL" id="BMJC01000005">
    <property type="protein sequence ID" value="GGB17796.1"/>
    <property type="molecule type" value="Genomic_DNA"/>
</dbReference>
<keyword evidence="1" id="KW-0812">Transmembrane</keyword>
<sequence length="146" mass="16507">MGDAGLLVTFLFILAAYCTGFILCIFGNYLLNLKEWLWPVPKPKNSSAGNSQKYIVVREKSKENFRYVEQWNVLKNFSSSLALALICIDVQCLVSIKSFTIFHFIGGIALSMVVLFKASTYHRWAIIDLDNAYTNYTKSEENETGG</sequence>
<protein>
    <submittedName>
        <fullName evidence="2">Uncharacterized protein</fullName>
    </submittedName>
</protein>
<dbReference type="AlphaFoldDB" id="A0A8J2XVP2"/>
<reference evidence="2" key="1">
    <citation type="journal article" date="2014" name="Int. J. Syst. Evol. Microbiol.">
        <title>Complete genome sequence of Corynebacterium casei LMG S-19264T (=DSM 44701T), isolated from a smear-ripened cheese.</title>
        <authorList>
            <consortium name="US DOE Joint Genome Institute (JGI-PGF)"/>
            <person name="Walter F."/>
            <person name="Albersmeier A."/>
            <person name="Kalinowski J."/>
            <person name="Ruckert C."/>
        </authorList>
    </citation>
    <scope>NUCLEOTIDE SEQUENCE</scope>
    <source>
        <strain evidence="2">CGMCC 1.15448</strain>
    </source>
</reference>
<accession>A0A8J2XVP2</accession>
<keyword evidence="1" id="KW-1133">Transmembrane helix</keyword>
<evidence type="ECO:0000313" key="3">
    <source>
        <dbReference type="Proteomes" id="UP000607559"/>
    </source>
</evidence>
<organism evidence="2 3">
    <name type="scientific">Puia dinghuensis</name>
    <dbReference type="NCBI Taxonomy" id="1792502"/>
    <lineage>
        <taxon>Bacteria</taxon>
        <taxon>Pseudomonadati</taxon>
        <taxon>Bacteroidota</taxon>
        <taxon>Chitinophagia</taxon>
        <taxon>Chitinophagales</taxon>
        <taxon>Chitinophagaceae</taxon>
        <taxon>Puia</taxon>
    </lineage>
</organism>
<keyword evidence="1" id="KW-0472">Membrane</keyword>
<evidence type="ECO:0000256" key="1">
    <source>
        <dbReference type="SAM" id="Phobius"/>
    </source>
</evidence>
<feature type="transmembrane region" description="Helical" evidence="1">
    <location>
        <begin position="99"/>
        <end position="116"/>
    </location>
</feature>
<proteinExistence type="predicted"/>
<evidence type="ECO:0000313" key="2">
    <source>
        <dbReference type="EMBL" id="GGB17796.1"/>
    </source>
</evidence>
<feature type="transmembrane region" description="Helical" evidence="1">
    <location>
        <begin position="7"/>
        <end position="31"/>
    </location>
</feature>
<gene>
    <name evidence="2" type="ORF">GCM10011511_47010</name>
</gene>
<reference evidence="2" key="2">
    <citation type="submission" date="2020-09" db="EMBL/GenBank/DDBJ databases">
        <authorList>
            <person name="Sun Q."/>
            <person name="Zhou Y."/>
        </authorList>
    </citation>
    <scope>NUCLEOTIDE SEQUENCE</scope>
    <source>
        <strain evidence="2">CGMCC 1.15448</strain>
    </source>
</reference>
<name>A0A8J2XVP2_9BACT</name>
<comment type="caution">
    <text evidence="2">The sequence shown here is derived from an EMBL/GenBank/DDBJ whole genome shotgun (WGS) entry which is preliminary data.</text>
</comment>
<dbReference type="Proteomes" id="UP000607559">
    <property type="component" value="Unassembled WGS sequence"/>
</dbReference>